<dbReference type="GO" id="GO:0005576">
    <property type="term" value="C:extracellular region"/>
    <property type="evidence" value="ECO:0007669"/>
    <property type="project" value="TreeGrafter"/>
</dbReference>
<dbReference type="GO" id="GO:0006865">
    <property type="term" value="P:amino acid transport"/>
    <property type="evidence" value="ECO:0007669"/>
    <property type="project" value="TreeGrafter"/>
</dbReference>
<evidence type="ECO:0000313" key="8">
    <source>
        <dbReference type="EMBL" id="KNB51348.1"/>
    </source>
</evidence>
<dbReference type="GO" id="GO:0030288">
    <property type="term" value="C:outer membrane-bounded periplasmic space"/>
    <property type="evidence" value="ECO:0007669"/>
    <property type="project" value="TreeGrafter"/>
</dbReference>
<dbReference type="STRING" id="1678637.AC230_17415"/>
<reference evidence="9" key="1">
    <citation type="submission" date="2015-07" db="EMBL/GenBank/DDBJ databases">
        <title>Draft genome sequence of Streptomyces sp. CMAA 1322, a bacterium isolated from Caatinga biome, from dry forest semiarid of Brazil.</title>
        <authorList>
            <person name="Santos S.N."/>
            <person name="Gacesa R."/>
            <person name="Taketani R.G."/>
            <person name="Long P.F."/>
            <person name="Melo I.S."/>
        </authorList>
    </citation>
    <scope>NUCLEOTIDE SEQUENCE [LARGE SCALE GENOMIC DNA]</scope>
    <source>
        <strain evidence="9">CMAA 1322</strain>
    </source>
</reference>
<dbReference type="Proteomes" id="UP000037288">
    <property type="component" value="Unassembled WGS sequence"/>
</dbReference>
<dbReference type="PROSITE" id="PS01039">
    <property type="entry name" value="SBP_BACTERIAL_3"/>
    <property type="match status" value="1"/>
</dbReference>
<dbReference type="PANTHER" id="PTHR30085:SF6">
    <property type="entry name" value="ABC TRANSPORTER GLUTAMINE-BINDING PROTEIN GLNH"/>
    <property type="match status" value="1"/>
</dbReference>
<dbReference type="Pfam" id="PF00497">
    <property type="entry name" value="SBP_bac_3"/>
    <property type="match status" value="1"/>
</dbReference>
<name>A0A0K9XDM1_9ACTN</name>
<dbReference type="EMBL" id="LFXA01000010">
    <property type="protein sequence ID" value="KNB51348.1"/>
    <property type="molecule type" value="Genomic_DNA"/>
</dbReference>
<dbReference type="Gene3D" id="3.40.190.10">
    <property type="entry name" value="Periplasmic binding protein-like II"/>
    <property type="match status" value="2"/>
</dbReference>
<dbReference type="AlphaFoldDB" id="A0A0K9XDM1"/>
<dbReference type="SUPFAM" id="SSF53850">
    <property type="entry name" value="Periplasmic binding protein-like II"/>
    <property type="match status" value="1"/>
</dbReference>
<sequence>MKLRKTAAAAAVVVALSVTATACGKEGSPDDKKDGATGGSSAPAAPKYRVNTAADVKGSPVFEKIKGKKITIGTKADQPNLGFENPGTKTRSGFDVEIAKMVAADLGFDESHIEFRTVPSESRETQIASGGVDLYVGTYTINDERKKQVGFAGPYYIAGQDLLVTSDSSVKGPEDVKGKKVCSATGSTPLKRIKEAKYGAAEVKAQQGYQLCVQELVNGTVDIVTTDDAILKGYAAQNGGKLKVVGKPFSKEPYGIGLKKDDKALREAVNKALEAHEKNGDWKKAYDATLGRSGSEAPAPPAVERY</sequence>
<dbReference type="CDD" id="cd13690">
    <property type="entry name" value="PBP2_GluB"/>
    <property type="match status" value="1"/>
</dbReference>
<gene>
    <name evidence="8" type="ORF">AC230_17415</name>
</gene>
<keyword evidence="9" id="KW-1185">Reference proteome</keyword>
<keyword evidence="2" id="KW-0813">Transport</keyword>
<accession>A0A0K9XDM1</accession>
<feature type="chain" id="PRO_5039288585" evidence="6">
    <location>
        <begin position="23"/>
        <end position="306"/>
    </location>
</feature>
<feature type="signal peptide" evidence="6">
    <location>
        <begin position="1"/>
        <end position="22"/>
    </location>
</feature>
<evidence type="ECO:0000256" key="2">
    <source>
        <dbReference type="ARBA" id="ARBA00022448"/>
    </source>
</evidence>
<evidence type="ECO:0000259" key="7">
    <source>
        <dbReference type="SMART" id="SM00062"/>
    </source>
</evidence>
<keyword evidence="3 6" id="KW-0732">Signal</keyword>
<dbReference type="OrthoDB" id="9807888at2"/>
<evidence type="ECO:0000313" key="9">
    <source>
        <dbReference type="Proteomes" id="UP000037288"/>
    </source>
</evidence>
<proteinExistence type="inferred from homology"/>
<evidence type="ECO:0000256" key="6">
    <source>
        <dbReference type="SAM" id="SignalP"/>
    </source>
</evidence>
<evidence type="ECO:0000256" key="5">
    <source>
        <dbReference type="SAM" id="MobiDB-lite"/>
    </source>
</evidence>
<evidence type="ECO:0000256" key="1">
    <source>
        <dbReference type="ARBA" id="ARBA00010333"/>
    </source>
</evidence>
<comment type="caution">
    <text evidence="8">The sequence shown here is derived from an EMBL/GenBank/DDBJ whole genome shotgun (WGS) entry which is preliminary data.</text>
</comment>
<dbReference type="InterPro" id="IPR051455">
    <property type="entry name" value="Bact_solute-bind_prot3"/>
</dbReference>
<dbReference type="PROSITE" id="PS51257">
    <property type="entry name" value="PROKAR_LIPOPROTEIN"/>
    <property type="match status" value="1"/>
</dbReference>
<feature type="domain" description="Solute-binding protein family 3/N-terminal" evidence="7">
    <location>
        <begin position="69"/>
        <end position="293"/>
    </location>
</feature>
<organism evidence="8 9">
    <name type="scientific">Streptomyces caatingaensis</name>
    <dbReference type="NCBI Taxonomy" id="1678637"/>
    <lineage>
        <taxon>Bacteria</taxon>
        <taxon>Bacillati</taxon>
        <taxon>Actinomycetota</taxon>
        <taxon>Actinomycetes</taxon>
        <taxon>Kitasatosporales</taxon>
        <taxon>Streptomycetaceae</taxon>
        <taxon>Streptomyces</taxon>
    </lineage>
</organism>
<dbReference type="SMART" id="SM00062">
    <property type="entry name" value="PBPb"/>
    <property type="match status" value="1"/>
</dbReference>
<protein>
    <submittedName>
        <fullName evidence="8">ABC transporter substrate-binding protein</fullName>
    </submittedName>
</protein>
<dbReference type="PANTHER" id="PTHR30085">
    <property type="entry name" value="AMINO ACID ABC TRANSPORTER PERMEASE"/>
    <property type="match status" value="1"/>
</dbReference>
<evidence type="ECO:0000256" key="3">
    <source>
        <dbReference type="ARBA" id="ARBA00022729"/>
    </source>
</evidence>
<evidence type="ECO:0000256" key="4">
    <source>
        <dbReference type="RuleBase" id="RU003744"/>
    </source>
</evidence>
<dbReference type="InterPro" id="IPR018313">
    <property type="entry name" value="SBP_3_CS"/>
</dbReference>
<dbReference type="RefSeq" id="WP_049717177.1">
    <property type="nucleotide sequence ID" value="NZ_LFXA01000010.1"/>
</dbReference>
<comment type="similarity">
    <text evidence="1 4">Belongs to the bacterial solute-binding protein 3 family.</text>
</comment>
<feature type="region of interest" description="Disordered" evidence="5">
    <location>
        <begin position="24"/>
        <end position="45"/>
    </location>
</feature>
<dbReference type="PATRIC" id="fig|1678637.3.peg.3755"/>
<dbReference type="InterPro" id="IPR001638">
    <property type="entry name" value="Solute-binding_3/MltF_N"/>
</dbReference>